<dbReference type="InterPro" id="IPR033876">
    <property type="entry name" value="SAP-like"/>
</dbReference>
<comment type="similarity">
    <text evidence="3 13">Belongs to the peptidase A1 family.</text>
</comment>
<evidence type="ECO:0000256" key="5">
    <source>
        <dbReference type="ARBA" id="ARBA00022525"/>
    </source>
</evidence>
<evidence type="ECO:0000259" key="16">
    <source>
        <dbReference type="PROSITE" id="PS51767"/>
    </source>
</evidence>
<dbReference type="AlphaFoldDB" id="A0AB34PV87"/>
<dbReference type="InterPro" id="IPR001461">
    <property type="entry name" value="Aspartic_peptidase_A1"/>
</dbReference>
<dbReference type="PROSITE" id="PS51767">
    <property type="entry name" value="PEPTIDASE_A1"/>
    <property type="match status" value="1"/>
</dbReference>
<organism evidence="17 18">
    <name type="scientific">Candida albicans P78048</name>
    <dbReference type="NCBI Taxonomy" id="1094989"/>
    <lineage>
        <taxon>Eukaryota</taxon>
        <taxon>Fungi</taxon>
        <taxon>Dikarya</taxon>
        <taxon>Ascomycota</taxon>
        <taxon>Saccharomycotina</taxon>
        <taxon>Pichiomycetes</taxon>
        <taxon>Debaryomycetaceae</taxon>
        <taxon>Candida/Lodderomyces clade</taxon>
        <taxon>Candida</taxon>
    </lineage>
</organism>
<reference evidence="17 18" key="1">
    <citation type="submission" date="2013-12" db="EMBL/GenBank/DDBJ databases">
        <title>The Genome Sequence of Candida albicans P78048.</title>
        <authorList>
            <consortium name="The Broad Institute Genome Sequencing Platform"/>
            <consortium name="The Broad Institute Genome Sequencing Center for Infectious Disease"/>
            <person name="Cuomo C."/>
            <person name="Bennett R."/>
            <person name="Hirakawa M."/>
            <person name="Noverr M."/>
            <person name="Mitchell A."/>
            <person name="Young S.K."/>
            <person name="Zeng Q."/>
            <person name="Gargeya S."/>
            <person name="Fitzgerald M."/>
            <person name="Abouelleil A."/>
            <person name="Alvarado L."/>
            <person name="Berlin A.M."/>
            <person name="Chapman S.B."/>
            <person name="Dewar J."/>
            <person name="Goldberg J."/>
            <person name="Griggs A."/>
            <person name="Gujja S."/>
            <person name="Hansen M."/>
            <person name="Howarth C."/>
            <person name="Imamovic A."/>
            <person name="Larimer J."/>
            <person name="McCowan C."/>
            <person name="Murphy C."/>
            <person name="Pearson M."/>
            <person name="Priest M."/>
            <person name="Roberts A."/>
            <person name="Saif S."/>
            <person name="Shea T."/>
            <person name="Sykes S."/>
            <person name="Wortman J."/>
            <person name="Nusbaum C."/>
            <person name="Birren B."/>
        </authorList>
    </citation>
    <scope>NUCLEOTIDE SEQUENCE [LARGE SCALE GENOMIC DNA]</scope>
    <source>
        <strain evidence="17 18">P78048</strain>
    </source>
</reference>
<feature type="compositionally biased region" description="Low complexity" evidence="14">
    <location>
        <begin position="123"/>
        <end position="138"/>
    </location>
</feature>
<protein>
    <recommendedName>
        <fullName evidence="4">candidapepsin</fullName>
        <ecNumber evidence="4">3.4.23.24</ecNumber>
    </recommendedName>
</protein>
<dbReference type="EMBL" id="AJIX01000015">
    <property type="protein sequence ID" value="KGR12906.1"/>
    <property type="molecule type" value="Genomic_DNA"/>
</dbReference>
<dbReference type="InterPro" id="IPR001969">
    <property type="entry name" value="Aspartic_peptidase_AS"/>
</dbReference>
<dbReference type="FunFam" id="2.40.70.10:FF:000023">
    <property type="entry name" value="Aspartic protease"/>
    <property type="match status" value="1"/>
</dbReference>
<evidence type="ECO:0000256" key="2">
    <source>
        <dbReference type="ARBA" id="ARBA00004613"/>
    </source>
</evidence>
<dbReference type="EC" id="3.4.23.24" evidence="4"/>
<dbReference type="PANTHER" id="PTHR47966:SF65">
    <property type="entry name" value="ASPARTIC-TYPE ENDOPEPTIDASE"/>
    <property type="match status" value="1"/>
</dbReference>
<keyword evidence="5" id="KW-0964">Secreted</keyword>
<keyword evidence="8 13" id="KW-0064">Aspartyl protease</keyword>
<dbReference type="FunFam" id="2.40.70.10:FF:000011">
    <property type="entry name" value="Aspartic protease"/>
    <property type="match status" value="1"/>
</dbReference>
<dbReference type="PRINTS" id="PR00792">
    <property type="entry name" value="PEPSIN"/>
</dbReference>
<feature type="chain" id="PRO_5044255996" description="candidapepsin" evidence="15">
    <location>
        <begin position="19"/>
        <end position="398"/>
    </location>
</feature>
<evidence type="ECO:0000256" key="4">
    <source>
        <dbReference type="ARBA" id="ARBA00013207"/>
    </source>
</evidence>
<gene>
    <name evidence="17" type="ORF">MG3_02996</name>
</gene>
<evidence type="ECO:0000256" key="15">
    <source>
        <dbReference type="SAM" id="SignalP"/>
    </source>
</evidence>
<evidence type="ECO:0000256" key="14">
    <source>
        <dbReference type="SAM" id="MobiDB-lite"/>
    </source>
</evidence>
<keyword evidence="6 13" id="KW-0645">Protease</keyword>
<dbReference type="GO" id="GO:0004190">
    <property type="term" value="F:aspartic-type endopeptidase activity"/>
    <property type="evidence" value="ECO:0007669"/>
    <property type="project" value="UniProtKB-KW"/>
</dbReference>
<comment type="caution">
    <text evidence="17">The sequence shown here is derived from an EMBL/GenBank/DDBJ whole genome shotgun (WGS) entry which is preliminary data.</text>
</comment>
<evidence type="ECO:0000256" key="10">
    <source>
        <dbReference type="ARBA" id="ARBA00023145"/>
    </source>
</evidence>
<evidence type="ECO:0000256" key="6">
    <source>
        <dbReference type="ARBA" id="ARBA00022670"/>
    </source>
</evidence>
<keyword evidence="10" id="KW-0865">Zymogen</keyword>
<evidence type="ECO:0000256" key="12">
    <source>
        <dbReference type="PIRSR" id="PIRSR601461-1"/>
    </source>
</evidence>
<dbReference type="Proteomes" id="UP000030161">
    <property type="component" value="Unassembled WGS sequence"/>
</dbReference>
<evidence type="ECO:0000256" key="11">
    <source>
        <dbReference type="ARBA" id="ARBA00023157"/>
    </source>
</evidence>
<evidence type="ECO:0000313" key="18">
    <source>
        <dbReference type="Proteomes" id="UP000030161"/>
    </source>
</evidence>
<comment type="subcellular location">
    <subcellularLocation>
        <location evidence="2">Secreted</location>
    </subcellularLocation>
</comment>
<feature type="compositionally biased region" description="Polar residues" evidence="14">
    <location>
        <begin position="102"/>
        <end position="112"/>
    </location>
</feature>
<feature type="active site" evidence="12">
    <location>
        <position position="274"/>
    </location>
</feature>
<dbReference type="GO" id="GO:0005576">
    <property type="term" value="C:extracellular region"/>
    <property type="evidence" value="ECO:0007669"/>
    <property type="project" value="UniProtKB-SubCell"/>
</dbReference>
<dbReference type="InterPro" id="IPR033121">
    <property type="entry name" value="PEPTIDASE_A1"/>
</dbReference>
<accession>A0AB34PV87</accession>
<evidence type="ECO:0000256" key="7">
    <source>
        <dbReference type="ARBA" id="ARBA00022729"/>
    </source>
</evidence>
<evidence type="ECO:0000256" key="3">
    <source>
        <dbReference type="ARBA" id="ARBA00007447"/>
    </source>
</evidence>
<evidence type="ECO:0000256" key="8">
    <source>
        <dbReference type="ARBA" id="ARBA00022750"/>
    </source>
</evidence>
<name>A0AB34PV87_CANAX</name>
<feature type="domain" description="Peptidase A1" evidence="16">
    <location>
        <begin position="72"/>
        <end position="384"/>
    </location>
</feature>
<keyword evidence="9 13" id="KW-0378">Hydrolase</keyword>
<dbReference type="PROSITE" id="PS00141">
    <property type="entry name" value="ASP_PROTEASE"/>
    <property type="match status" value="2"/>
</dbReference>
<dbReference type="CDD" id="cd05474">
    <property type="entry name" value="SAP_like"/>
    <property type="match status" value="1"/>
</dbReference>
<evidence type="ECO:0000256" key="9">
    <source>
        <dbReference type="ARBA" id="ARBA00022801"/>
    </source>
</evidence>
<keyword evidence="11" id="KW-1015">Disulfide bond</keyword>
<dbReference type="SUPFAM" id="SSF50630">
    <property type="entry name" value="Acid proteases"/>
    <property type="match status" value="1"/>
</dbReference>
<comment type="catalytic activity">
    <reaction evidence="1">
        <text>Preferential cleavage at the carboxyl of hydrophobic amino acids, but fails to cleave 15-Leu-|-Tyr-16, 16-Tyr-|-Leu-17 and 24-Phe-|-Phe-25 of insulin B chain. Activates trypsinogen, and degrades keratin.</text>
        <dbReference type="EC" id="3.4.23.24"/>
    </reaction>
</comment>
<sequence length="398" mass="42760">MFLKNIFIALAIALLADATPTTSNNSPGFVALNFDVIKTHKNVTGPQGEINTNVNVKRQTVPVKLINEQVSYASDITVGSNKQKLTVVIDTGSSDLWVPDSQVSCQAGQGQDPNFCKNEGTYSPSSSSSSQNLNSPFSIEYGDGTTSQGTWYKDTIGFGGISITKQQFADVTSTSVDQGILGIGYKTHEAEGNYDNVPVTLKNQGIISKNAYSLYLNSRQATSGQIIFGGVDNAKYSGALIALPVTSDNELRIHLNTVKVAGQSINADVDVLLDSGTTITYLQQGVADQVISAFNGQETYDANGNLFYLVDCNLSGSVDFDFDKNAKISVPASEFTAPLYTEDGQVYDQCQLLFGTSDYNILGDNFLRSAYIVYDLDDNEISLAQVKYTTASNIAALT</sequence>
<dbReference type="PANTHER" id="PTHR47966">
    <property type="entry name" value="BETA-SITE APP-CLEAVING ENZYME, ISOFORM A-RELATED"/>
    <property type="match status" value="1"/>
</dbReference>
<dbReference type="Gene3D" id="2.40.70.10">
    <property type="entry name" value="Acid Proteases"/>
    <property type="match status" value="2"/>
</dbReference>
<feature type="signal peptide" evidence="15">
    <location>
        <begin position="1"/>
        <end position="18"/>
    </location>
</feature>
<evidence type="ECO:0000256" key="13">
    <source>
        <dbReference type="RuleBase" id="RU000454"/>
    </source>
</evidence>
<keyword evidence="7 15" id="KW-0732">Signal</keyword>
<proteinExistence type="inferred from homology"/>
<feature type="region of interest" description="Disordered" evidence="14">
    <location>
        <begin position="102"/>
        <end position="139"/>
    </location>
</feature>
<feature type="active site" evidence="12">
    <location>
        <position position="90"/>
    </location>
</feature>
<dbReference type="InterPro" id="IPR021109">
    <property type="entry name" value="Peptidase_aspartic_dom_sf"/>
</dbReference>
<dbReference type="GO" id="GO:0006508">
    <property type="term" value="P:proteolysis"/>
    <property type="evidence" value="ECO:0007669"/>
    <property type="project" value="UniProtKB-KW"/>
</dbReference>
<dbReference type="Pfam" id="PF00026">
    <property type="entry name" value="Asp"/>
    <property type="match status" value="1"/>
</dbReference>
<evidence type="ECO:0000313" key="17">
    <source>
        <dbReference type="EMBL" id="KGR12906.1"/>
    </source>
</evidence>
<evidence type="ECO:0000256" key="1">
    <source>
        <dbReference type="ARBA" id="ARBA00001675"/>
    </source>
</evidence>